<dbReference type="InterPro" id="IPR056884">
    <property type="entry name" value="NPHP3-like_N"/>
</dbReference>
<dbReference type="SMART" id="SM00954">
    <property type="entry name" value="RelA_SpoT"/>
    <property type="match status" value="1"/>
</dbReference>
<reference evidence="4" key="1">
    <citation type="submission" date="2022-10" db="EMBL/GenBank/DDBJ databases">
        <title>Fusarium specimens isolated from Avocado Roots.</title>
        <authorList>
            <person name="Stajich J."/>
            <person name="Roper C."/>
            <person name="Heimlech-Rivalta G."/>
        </authorList>
    </citation>
    <scope>NUCLEOTIDE SEQUENCE</scope>
    <source>
        <strain evidence="4">CF00143</strain>
    </source>
</reference>
<feature type="compositionally biased region" description="Basic and acidic residues" evidence="2">
    <location>
        <begin position="559"/>
        <end position="569"/>
    </location>
</feature>
<dbReference type="InterPro" id="IPR043519">
    <property type="entry name" value="NT_sf"/>
</dbReference>
<keyword evidence="1" id="KW-0677">Repeat</keyword>
<evidence type="ECO:0000259" key="3">
    <source>
        <dbReference type="SMART" id="SM00954"/>
    </source>
</evidence>
<dbReference type="Proteomes" id="UP001152130">
    <property type="component" value="Unassembled WGS sequence"/>
</dbReference>
<dbReference type="Pfam" id="PF24883">
    <property type="entry name" value="NPHP3_N"/>
    <property type="match status" value="1"/>
</dbReference>
<dbReference type="GO" id="GO:0015969">
    <property type="term" value="P:guanosine tetraphosphate metabolic process"/>
    <property type="evidence" value="ECO:0007669"/>
    <property type="project" value="InterPro"/>
</dbReference>
<dbReference type="Gene3D" id="3.40.50.300">
    <property type="entry name" value="P-loop containing nucleotide triphosphate hydrolases"/>
    <property type="match status" value="1"/>
</dbReference>
<evidence type="ECO:0000256" key="2">
    <source>
        <dbReference type="SAM" id="MobiDB-lite"/>
    </source>
</evidence>
<evidence type="ECO:0000256" key="1">
    <source>
        <dbReference type="ARBA" id="ARBA00022737"/>
    </source>
</evidence>
<dbReference type="PANTHER" id="PTHR10039">
    <property type="entry name" value="AMELOGENIN"/>
    <property type="match status" value="1"/>
</dbReference>
<dbReference type="PANTHER" id="PTHR10039:SF14">
    <property type="entry name" value="NACHT DOMAIN-CONTAINING PROTEIN"/>
    <property type="match status" value="1"/>
</dbReference>
<dbReference type="SUPFAM" id="SSF52540">
    <property type="entry name" value="P-loop containing nucleoside triphosphate hydrolases"/>
    <property type="match status" value="1"/>
</dbReference>
<sequence length="569" mass="64875">MARERGSSLSDLLSNLVDKRKRDPDPKDSFVKYVWPEVEKDYQEMADELAKLCKEELIIRKVPAVVESRVKSRDSIAKSLERREIYRQTRKEEQYRNIREILLDLHDLVGIRIIVDYLDQIKTTTDFIASKFHKEKEPNVFSANRKVGHSWTSWFGAYECTNYHVSAEYPESSNLSCYNGVIFEIQVTSLPANLYNKIAHPLLYKEEAGELSQGDEIVIDLTKGLAFCYSLCTYYKRQKLDGKPVDETELELMHKASSTLEGPEFMSSISDLAGRIPGIDVGDIKGKSIPRERLEMVLGSLLNKDIRSDIGQSVADHLRQEIKDVGRPRIELHAYGKARFDSQDVFQSPVCQEGTQTGAREYIHNWVKNGKRPLLWICSHAGTGKSTLARTIARELSQSGQIAAGYFFKRGDVDRNHIRHVIPTIAAQLILTIPQYEYYLRESIDACKNMDFESMLIYEQFMVLLKTPLSQVGATRSSRVIIIDALDECLDLMQLDQVLDLLVGLGSLRFIRFRLIVTSRDEDPIPGRQKSSFEKWSSAQRAPPPSLSTLRPSSGSWGMEHDLESRRNA</sequence>
<dbReference type="SUPFAM" id="SSF81301">
    <property type="entry name" value="Nucleotidyltransferase"/>
    <property type="match status" value="1"/>
</dbReference>
<dbReference type="Pfam" id="PF04607">
    <property type="entry name" value="RelA_SpoT"/>
    <property type="match status" value="1"/>
</dbReference>
<protein>
    <recommendedName>
        <fullName evidence="3">RelA/SpoT domain-containing protein</fullName>
    </recommendedName>
</protein>
<dbReference type="Gene3D" id="3.30.460.10">
    <property type="entry name" value="Beta Polymerase, domain 2"/>
    <property type="match status" value="1"/>
</dbReference>
<comment type="caution">
    <text evidence="4">The sequence shown here is derived from an EMBL/GenBank/DDBJ whole genome shotgun (WGS) entry which is preliminary data.</text>
</comment>
<dbReference type="InterPro" id="IPR007685">
    <property type="entry name" value="RelA_SpoT"/>
</dbReference>
<feature type="region of interest" description="Disordered" evidence="2">
    <location>
        <begin position="524"/>
        <end position="569"/>
    </location>
</feature>
<name>A0A9W8PDF0_9HYPO</name>
<accession>A0A9W8PDF0</accession>
<dbReference type="CDD" id="cd05399">
    <property type="entry name" value="NT_Rel-Spo_like"/>
    <property type="match status" value="1"/>
</dbReference>
<organism evidence="4 5">
    <name type="scientific">Fusarium irregulare</name>
    <dbReference type="NCBI Taxonomy" id="2494466"/>
    <lineage>
        <taxon>Eukaryota</taxon>
        <taxon>Fungi</taxon>
        <taxon>Dikarya</taxon>
        <taxon>Ascomycota</taxon>
        <taxon>Pezizomycotina</taxon>
        <taxon>Sordariomycetes</taxon>
        <taxon>Hypocreomycetidae</taxon>
        <taxon>Hypocreales</taxon>
        <taxon>Nectriaceae</taxon>
        <taxon>Fusarium</taxon>
        <taxon>Fusarium incarnatum-equiseti species complex</taxon>
    </lineage>
</organism>
<keyword evidence="5" id="KW-1185">Reference proteome</keyword>
<proteinExistence type="predicted"/>
<feature type="domain" description="RelA/SpoT" evidence="3">
    <location>
        <begin position="68"/>
        <end position="210"/>
    </location>
</feature>
<dbReference type="InterPro" id="IPR027417">
    <property type="entry name" value="P-loop_NTPase"/>
</dbReference>
<feature type="compositionally biased region" description="Low complexity" evidence="2">
    <location>
        <begin position="547"/>
        <end position="556"/>
    </location>
</feature>
<dbReference type="AlphaFoldDB" id="A0A9W8PDF0"/>
<evidence type="ECO:0000313" key="4">
    <source>
        <dbReference type="EMBL" id="KAJ4003175.1"/>
    </source>
</evidence>
<gene>
    <name evidence="4" type="ORF">NW766_012493</name>
</gene>
<dbReference type="EMBL" id="JAPDHF010000028">
    <property type="protein sequence ID" value="KAJ4003175.1"/>
    <property type="molecule type" value="Genomic_DNA"/>
</dbReference>
<evidence type="ECO:0000313" key="5">
    <source>
        <dbReference type="Proteomes" id="UP001152130"/>
    </source>
</evidence>